<dbReference type="EMBL" id="CP015772">
    <property type="protein sequence ID" value="ANH81933.1"/>
    <property type="molecule type" value="Genomic_DNA"/>
</dbReference>
<dbReference type="InterPro" id="IPR042252">
    <property type="entry name" value="MtfA_N"/>
</dbReference>
<dbReference type="KEGG" id="nia:A8C56_13995"/>
<keyword evidence="3" id="KW-1185">Reference proteome</keyword>
<sequence length="267" mass="30851">MIPGALIFIIGILLFYLCIKAYRKSRKVSFPDVPPMQQTLEAVLEKRVDFYKELKEQDQSDFAERVHQFLERIKITPVKGAGVTDEDRVLIGAAAVIPLFRYRNWFYNNLNEVLVYPDAFSKDYELEKGDRSISGMVGNGPLHRTMILSLPYLRSGFSRNSGSNTAIHEFAHLLDQSDGATDGVPELILQDQNIKPWVQYMHRYIQDIRKGKMNDINPYGATNEAEFFAVMTEYFFQKPEKLKEQHPELYMILDEAFGNKEKPDVEQ</sequence>
<keyword evidence="1" id="KW-0812">Transmembrane</keyword>
<accession>A0A1A9I329</accession>
<dbReference type="GO" id="GO:0005829">
    <property type="term" value="C:cytosol"/>
    <property type="evidence" value="ECO:0007669"/>
    <property type="project" value="TreeGrafter"/>
</dbReference>
<evidence type="ECO:0008006" key="4">
    <source>
        <dbReference type="Google" id="ProtNLM"/>
    </source>
</evidence>
<dbReference type="PANTHER" id="PTHR30164:SF2">
    <property type="entry name" value="PROTEIN MTFA"/>
    <property type="match status" value="1"/>
</dbReference>
<dbReference type="GO" id="GO:0008237">
    <property type="term" value="F:metallopeptidase activity"/>
    <property type="evidence" value="ECO:0007669"/>
    <property type="project" value="InterPro"/>
</dbReference>
<dbReference type="Proteomes" id="UP000077667">
    <property type="component" value="Chromosome"/>
</dbReference>
<dbReference type="SUPFAM" id="SSF55486">
    <property type="entry name" value="Metalloproteases ('zincins'), catalytic domain"/>
    <property type="match status" value="1"/>
</dbReference>
<proteinExistence type="predicted"/>
<dbReference type="InterPro" id="IPR010384">
    <property type="entry name" value="MtfA_fam"/>
</dbReference>
<dbReference type="InterPro" id="IPR024079">
    <property type="entry name" value="MetalloPept_cat_dom_sf"/>
</dbReference>
<evidence type="ECO:0000313" key="2">
    <source>
        <dbReference type="EMBL" id="ANH81933.1"/>
    </source>
</evidence>
<dbReference type="CDD" id="cd20169">
    <property type="entry name" value="Peptidase_M90_mtfA"/>
    <property type="match status" value="1"/>
</dbReference>
<reference evidence="2 3" key="1">
    <citation type="submission" date="2016-05" db="EMBL/GenBank/DDBJ databases">
        <title>Niabella ginsenosidivorans BS26 whole genome sequencing.</title>
        <authorList>
            <person name="Im W.T."/>
            <person name="Siddiqi M.Z."/>
        </authorList>
    </citation>
    <scope>NUCLEOTIDE SEQUENCE [LARGE SCALE GENOMIC DNA]</scope>
    <source>
        <strain evidence="2 3">BS26</strain>
    </source>
</reference>
<evidence type="ECO:0000313" key="3">
    <source>
        <dbReference type="Proteomes" id="UP000077667"/>
    </source>
</evidence>
<dbReference type="Pfam" id="PF06167">
    <property type="entry name" value="Peptidase_M90"/>
    <property type="match status" value="1"/>
</dbReference>
<feature type="transmembrane region" description="Helical" evidence="1">
    <location>
        <begin position="6"/>
        <end position="22"/>
    </location>
</feature>
<keyword evidence="1" id="KW-0472">Membrane</keyword>
<gene>
    <name evidence="2" type="ORF">A8C56_13995</name>
</gene>
<dbReference type="OrthoDB" id="9786424at2"/>
<organism evidence="2 3">
    <name type="scientific">Niabella ginsenosidivorans</name>
    <dbReference type="NCBI Taxonomy" id="1176587"/>
    <lineage>
        <taxon>Bacteria</taxon>
        <taxon>Pseudomonadati</taxon>
        <taxon>Bacteroidota</taxon>
        <taxon>Chitinophagia</taxon>
        <taxon>Chitinophagales</taxon>
        <taxon>Chitinophagaceae</taxon>
        <taxon>Niabella</taxon>
    </lineage>
</organism>
<evidence type="ECO:0000256" key="1">
    <source>
        <dbReference type="SAM" id="Phobius"/>
    </source>
</evidence>
<dbReference type="PANTHER" id="PTHR30164">
    <property type="entry name" value="MTFA PEPTIDASE"/>
    <property type="match status" value="1"/>
</dbReference>
<keyword evidence="1" id="KW-1133">Transmembrane helix</keyword>
<name>A0A1A9I329_9BACT</name>
<protein>
    <recommendedName>
        <fullName evidence="4">Peptidase</fullName>
    </recommendedName>
</protein>
<dbReference type="RefSeq" id="WP_067757189.1">
    <property type="nucleotide sequence ID" value="NZ_CP015772.1"/>
</dbReference>
<dbReference type="GO" id="GO:0004177">
    <property type="term" value="F:aminopeptidase activity"/>
    <property type="evidence" value="ECO:0007669"/>
    <property type="project" value="TreeGrafter"/>
</dbReference>
<dbReference type="AlphaFoldDB" id="A0A1A9I329"/>
<dbReference type="Gene3D" id="3.40.390.10">
    <property type="entry name" value="Collagenase (Catalytic Domain)"/>
    <property type="match status" value="1"/>
</dbReference>
<dbReference type="Gene3D" id="1.10.472.150">
    <property type="entry name" value="Glucose-regulated metallo-peptidase M90, N-terminal domain"/>
    <property type="match status" value="1"/>
</dbReference>